<dbReference type="Proteomes" id="UP000616724">
    <property type="component" value="Unassembled WGS sequence"/>
</dbReference>
<keyword evidence="3" id="KW-1185">Reference proteome</keyword>
<name>A0A8J3RLJ8_9ACTN</name>
<reference evidence="2 3" key="1">
    <citation type="submission" date="2021-01" db="EMBL/GenBank/DDBJ databases">
        <title>Whole genome shotgun sequence of Planobispora longispora NBRC 13918.</title>
        <authorList>
            <person name="Komaki H."/>
            <person name="Tamura T."/>
        </authorList>
    </citation>
    <scope>NUCLEOTIDE SEQUENCE [LARGE SCALE GENOMIC DNA]</scope>
    <source>
        <strain evidence="2 3">NBRC 13918</strain>
    </source>
</reference>
<gene>
    <name evidence="2" type="ORF">Plo01_09470</name>
</gene>
<dbReference type="EMBL" id="BOOH01000009">
    <property type="protein sequence ID" value="GIH74518.1"/>
    <property type="molecule type" value="Genomic_DNA"/>
</dbReference>
<evidence type="ECO:0000313" key="2">
    <source>
        <dbReference type="EMBL" id="GIH74518.1"/>
    </source>
</evidence>
<sequence>MAPKSEEPGYGAAHGSLRAAGTAGPGLRPSPFPSAGRASQAGLAGAAASPESTSGSGSRPGVMMFSRLIMKLNTA</sequence>
<accession>A0A8J3RLJ8</accession>
<evidence type="ECO:0000313" key="3">
    <source>
        <dbReference type="Proteomes" id="UP000616724"/>
    </source>
</evidence>
<dbReference type="AlphaFoldDB" id="A0A8J3RLJ8"/>
<feature type="compositionally biased region" description="Low complexity" evidence="1">
    <location>
        <begin position="34"/>
        <end position="49"/>
    </location>
</feature>
<comment type="caution">
    <text evidence="2">The sequence shown here is derived from an EMBL/GenBank/DDBJ whole genome shotgun (WGS) entry which is preliminary data.</text>
</comment>
<proteinExistence type="predicted"/>
<organism evidence="2 3">
    <name type="scientific">Planobispora longispora</name>
    <dbReference type="NCBI Taxonomy" id="28887"/>
    <lineage>
        <taxon>Bacteria</taxon>
        <taxon>Bacillati</taxon>
        <taxon>Actinomycetota</taxon>
        <taxon>Actinomycetes</taxon>
        <taxon>Streptosporangiales</taxon>
        <taxon>Streptosporangiaceae</taxon>
        <taxon>Planobispora</taxon>
    </lineage>
</organism>
<protein>
    <submittedName>
        <fullName evidence="2">Uncharacterized protein</fullName>
    </submittedName>
</protein>
<feature type="region of interest" description="Disordered" evidence="1">
    <location>
        <begin position="1"/>
        <end position="62"/>
    </location>
</feature>
<evidence type="ECO:0000256" key="1">
    <source>
        <dbReference type="SAM" id="MobiDB-lite"/>
    </source>
</evidence>